<dbReference type="SUPFAM" id="SSF52540">
    <property type="entry name" value="P-loop containing nucleoside triphosphate hydrolases"/>
    <property type="match status" value="2"/>
</dbReference>
<keyword evidence="6" id="KW-0067">ATP-binding</keyword>
<keyword evidence="4" id="KW-0547">Nucleotide-binding</keyword>
<evidence type="ECO:0000256" key="8">
    <source>
        <dbReference type="ARBA" id="ARBA00023136"/>
    </source>
</evidence>
<dbReference type="InterPro" id="IPR011527">
    <property type="entry name" value="ABC1_TM_dom"/>
</dbReference>
<feature type="domain" description="ABC transporter" evidence="11">
    <location>
        <begin position="1693"/>
        <end position="1932"/>
    </location>
</feature>
<sequence length="1934" mass="210210">MFSVGTVNLFKMDLADHGQLTDVLRKFNANTVEEIRLTGIIFRMGILVIVGTSDLSQQRAKGLNMQVLIAPSFALLAVLASTGIAKADLIRRGRPAEPGSVTTDDIKFAAEHVAARYASWTGRKKQKASHSKSALIYGQLKLATPASADEDLTLKASKQRGTIVKLHKVGGYPKMLGETYNIEVGLGSTAQMFNLTADTGSMLTWAVDASCKKADCPGLETKNLYDASKSKASKALRSAHEAYGDGEMDLQLYTDVVTLDKLTIQATIGGAIKTFDKDAKLEHDGLFGLGRKLDADPEPVLDSLAKQDKHFNEIVALDLSAQPTIEIGGYDFAKYPKLANFKVTADQGWLLEESTITALGAAPSDPIDLLLDSGSSVSMLPASRMEAIMTRPGLRVHKTAEEPIVYSMPCDSKLNVQLVLPDGIKVNIKDEDILMKSNDPKTPGCLSLLVGTTNPFLPAVAGTPMLKSLYAVLRKTKGALPSPFTSPRAFCQHPGVLYVVGFFAAVLAGCGMPALDLLYGYYTNRVTPGSASPEVIRDASSYVGWVVTIVGFCEFLLAWLFLSCFSTASHNLTQRLRHTYVASVLAQDASHFDLHGAGEVANRANKDISVIRAGFGEKIAYATWSGATMIVSAIIGFIKAPRIAGVLFALLPLTMIIFTILGKAAEVVSAPALRIEGRSSTFLEQVLGSVRVVQSFGMERQLLKRFDQVMLKPLEKLGMRKSAIRGLETSAVYFMLNLTYSLAFWWGAINIAEDKILVGDLLTTFWNYLNSLFSLANIVPHIAGIFDARTAIIQVRRAIEREPKIDIRQEAGLTPTSGEKDWSPSFELEHITFSYPSRPNIASLKEVSVLFQPGKVTALVGPSGSGKSTITSLLLREYDPETANIPHPHDAIDAEAAKADQANKAKADEDEKTTKKSNKALLFSKKSSKDSPADQDLEKSDPSADAGKGRIQGSGKVLFAGHDLRELNTRWLRSQIAIVQQHPQLFTASVFENVAKGLTGTQWEYLPDLDGDPTSPAYDLARTEMIRDKVMRALQKAEAWNFVSRLPQGMDTPISGGRTGLLSGGQRQRVAIARALVREPRLLCLDEGTSALDSDTESKIKLALQKEQEERGMTTILIAHRLSTIEHADSIVVLKNGRVLEKGNHDSLMQKKSTNDGGGLYRSMVMQQRHLAEYEAENQDSPTSAALETKFSSKSSTDSSDVISDESEPADQSPNEDLERSTYALSDDTRTRVDGASTTRSASVVPDEPLSSDASRPLRLARHRSSRASDTPYPAYSGRTGTALGQHEHAQEATTGAKDAELALPTNTAAAVPIKSDPEDSKGLGSKGKSDAQSKASRKEEKRRLRRTFWRYLNDQKFWFSIGIIGAIATGASFPIAGWLTGGAVNSLSIEGDDNRLKSETNRWALWFLILALADLVIVMIGSFFLETASEHVMRKLKKEGFSSLIRQEIGFFDAEEHASGAISAAVGSHPANVAAATGLVLAQVIIGSVNLLGSVILGLVLSWKTSVVCLAPIFVLFISGWLNIAMLEKYEAVAQKPADRAASYVSENVDAIKTVAALGREAETMRVFDERARADPKRTRYLIFGAGGFAVSQAMVLLLSALVFYWGGSLLRRDEVDITALYASFEAVIIAAFSAGRLFTFVPDYGRATNSFRTISGWINRKPLVADTSGMPALDPSSRSKVEDGSYALGDIVLSDIELRYPQRPSHPALKELSITIPAGKSVAFCGTSGSGKSSILALLQRFYDPCQGSIQFGGVDVRQVPIDILRQQMAYVSQDPILYEGTMRWNLSLGSNDPESVTQAELEKACEDAYILDFVRGLPDGFDTEIGFKGSQLSGGQKQRLCIARALLRNPKILLLDEATSALDAESEIQVQRALDHAALNRTTVTIAHRLSSLRKCDWIFVVEDGKIRESGTHSDLIARGGRYRELMELQL</sequence>
<dbReference type="InterPro" id="IPR003593">
    <property type="entry name" value="AAA+_ATPase"/>
</dbReference>
<dbReference type="GO" id="GO:0004190">
    <property type="term" value="F:aspartic-type endopeptidase activity"/>
    <property type="evidence" value="ECO:0007669"/>
    <property type="project" value="UniProtKB-KW"/>
</dbReference>
<comment type="similarity">
    <text evidence="2">Belongs to the ABC transporter superfamily. ABCB family. Multidrug resistance exporter (TC 3.A.1.201) subfamily.</text>
</comment>
<proteinExistence type="inferred from homology"/>
<feature type="domain" description="ABC transmembrane type-1" evidence="12">
    <location>
        <begin position="1362"/>
        <end position="1648"/>
    </location>
</feature>
<feature type="compositionally biased region" description="Basic and acidic residues" evidence="9">
    <location>
        <begin position="1316"/>
        <end position="1340"/>
    </location>
</feature>
<dbReference type="Pfam" id="PF00664">
    <property type="entry name" value="ABC_membrane"/>
    <property type="match status" value="2"/>
</dbReference>
<dbReference type="FunFam" id="3.40.50.300:FF:000913">
    <property type="entry name" value="ABC multidrug transporter SitT"/>
    <property type="match status" value="1"/>
</dbReference>
<dbReference type="GO" id="GO:0005524">
    <property type="term" value="F:ATP binding"/>
    <property type="evidence" value="ECO:0007669"/>
    <property type="project" value="UniProtKB-KW"/>
</dbReference>
<comment type="caution">
    <text evidence="14">The sequence shown here is derived from an EMBL/GenBank/DDBJ whole genome shotgun (WGS) entry which is preliminary data.</text>
</comment>
<dbReference type="InterPro" id="IPR017871">
    <property type="entry name" value="ABC_transporter-like_CS"/>
</dbReference>
<dbReference type="InterPro" id="IPR039421">
    <property type="entry name" value="Type_1_exporter"/>
</dbReference>
<evidence type="ECO:0000256" key="3">
    <source>
        <dbReference type="ARBA" id="ARBA00022692"/>
    </source>
</evidence>
<dbReference type="PROSITE" id="PS51767">
    <property type="entry name" value="PEPTIDASE_A1"/>
    <property type="match status" value="1"/>
</dbReference>
<feature type="transmembrane region" description="Helical" evidence="10">
    <location>
        <begin position="542"/>
        <end position="565"/>
    </location>
</feature>
<feature type="transmembrane region" description="Helical" evidence="10">
    <location>
        <begin position="496"/>
        <end position="522"/>
    </location>
</feature>
<dbReference type="Gene3D" id="2.40.70.10">
    <property type="entry name" value="Acid Proteases"/>
    <property type="match status" value="2"/>
</dbReference>
<dbReference type="InterPro" id="IPR033121">
    <property type="entry name" value="PEPTIDASE_A1"/>
</dbReference>
<feature type="transmembrane region" description="Helical" evidence="10">
    <location>
        <begin position="1358"/>
        <end position="1380"/>
    </location>
</feature>
<feature type="transmembrane region" description="Helical" evidence="10">
    <location>
        <begin position="730"/>
        <end position="748"/>
    </location>
</feature>
<feature type="compositionally biased region" description="Basic and acidic residues" evidence="9">
    <location>
        <begin position="927"/>
        <end position="942"/>
    </location>
</feature>
<feature type="domain" description="Peptidase A1" evidence="13">
    <location>
        <begin position="180"/>
        <end position="483"/>
    </location>
</feature>
<feature type="transmembrane region" description="Helical" evidence="10">
    <location>
        <begin position="644"/>
        <end position="665"/>
    </location>
</feature>
<evidence type="ECO:0000256" key="7">
    <source>
        <dbReference type="ARBA" id="ARBA00022989"/>
    </source>
</evidence>
<evidence type="ECO:0000256" key="6">
    <source>
        <dbReference type="ARBA" id="ARBA00022840"/>
    </source>
</evidence>
<evidence type="ECO:0000259" key="12">
    <source>
        <dbReference type="PROSITE" id="PS50929"/>
    </source>
</evidence>
<comment type="subcellular location">
    <subcellularLocation>
        <location evidence="1">Membrane</location>
        <topology evidence="1">Multi-pass membrane protein</topology>
    </subcellularLocation>
</comment>
<dbReference type="Gene3D" id="3.40.50.300">
    <property type="entry name" value="P-loop containing nucleotide triphosphate hydrolases"/>
    <property type="match status" value="2"/>
</dbReference>
<dbReference type="PROSITE" id="PS50893">
    <property type="entry name" value="ABC_TRANSPORTER_2"/>
    <property type="match status" value="2"/>
</dbReference>
<feature type="transmembrane region" description="Helical" evidence="10">
    <location>
        <begin position="65"/>
        <end position="85"/>
    </location>
</feature>
<keyword evidence="8 10" id="KW-0472">Membrane</keyword>
<dbReference type="PROSITE" id="PS50929">
    <property type="entry name" value="ABC_TM1F"/>
    <property type="match status" value="2"/>
</dbReference>
<dbReference type="SMART" id="SM00382">
    <property type="entry name" value="AAA"/>
    <property type="match status" value="2"/>
</dbReference>
<feature type="domain" description="ABC transmembrane type-1" evidence="12">
    <location>
        <begin position="499"/>
        <end position="785"/>
    </location>
</feature>
<evidence type="ECO:0000256" key="10">
    <source>
        <dbReference type="SAM" id="Phobius"/>
    </source>
</evidence>
<dbReference type="PROSITE" id="PS00141">
    <property type="entry name" value="ASP_PROTEASE"/>
    <property type="match status" value="1"/>
</dbReference>
<evidence type="ECO:0000259" key="13">
    <source>
        <dbReference type="PROSITE" id="PS51767"/>
    </source>
</evidence>
<dbReference type="Gene3D" id="1.20.1560.10">
    <property type="entry name" value="ABC transporter type 1, transmembrane domain"/>
    <property type="match status" value="2"/>
</dbReference>
<feature type="transmembrane region" description="Helical" evidence="10">
    <location>
        <begin position="1582"/>
        <end position="1607"/>
    </location>
</feature>
<evidence type="ECO:0000256" key="4">
    <source>
        <dbReference type="ARBA" id="ARBA00022741"/>
    </source>
</evidence>
<keyword evidence="7 10" id="KW-1133">Transmembrane helix</keyword>
<dbReference type="GO" id="GO:0015421">
    <property type="term" value="F:ABC-type oligopeptide transporter activity"/>
    <property type="evidence" value="ECO:0007669"/>
    <property type="project" value="TreeGrafter"/>
</dbReference>
<evidence type="ECO:0000256" key="9">
    <source>
        <dbReference type="SAM" id="MobiDB-lite"/>
    </source>
</evidence>
<dbReference type="Pfam" id="PF00026">
    <property type="entry name" value="Asp"/>
    <property type="match status" value="1"/>
</dbReference>
<dbReference type="CDD" id="cd03249">
    <property type="entry name" value="ABC_MTABC3_MDL1_MDL2"/>
    <property type="match status" value="1"/>
</dbReference>
<feature type="domain" description="ABC transporter" evidence="11">
    <location>
        <begin position="826"/>
        <end position="1161"/>
    </location>
</feature>
<dbReference type="SUPFAM" id="SSF90123">
    <property type="entry name" value="ABC transporter transmembrane region"/>
    <property type="match status" value="2"/>
</dbReference>
<dbReference type="GO" id="GO:0016887">
    <property type="term" value="F:ATP hydrolysis activity"/>
    <property type="evidence" value="ECO:0007669"/>
    <property type="project" value="InterPro"/>
</dbReference>
<keyword evidence="5" id="KW-0064">Aspartyl protease</keyword>
<dbReference type="EMBL" id="ULHB01000060">
    <property type="protein sequence ID" value="SYW79867.1"/>
    <property type="molecule type" value="Genomic_DNA"/>
</dbReference>
<keyword evidence="15" id="KW-1185">Reference proteome</keyword>
<protein>
    <submittedName>
        <fullName evidence="14">Related to multidrug resistance protein 1</fullName>
    </submittedName>
</protein>
<dbReference type="InterPro" id="IPR027417">
    <property type="entry name" value="P-loop_NTPase"/>
</dbReference>
<feature type="transmembrane region" description="Helical" evidence="10">
    <location>
        <begin position="1506"/>
        <end position="1528"/>
    </location>
</feature>
<dbReference type="Proteomes" id="UP000658997">
    <property type="component" value="Unassembled WGS sequence"/>
</dbReference>
<dbReference type="Pfam" id="PF00005">
    <property type="entry name" value="ABC_tran"/>
    <property type="match status" value="3"/>
</dbReference>
<dbReference type="InterPro" id="IPR034164">
    <property type="entry name" value="Pepsin-like_dom"/>
</dbReference>
<feature type="transmembrane region" description="Helical" evidence="10">
    <location>
        <begin position="35"/>
        <end position="53"/>
    </location>
</feature>
<dbReference type="InterPro" id="IPR036640">
    <property type="entry name" value="ABC1_TM_sf"/>
</dbReference>
<evidence type="ECO:0000256" key="1">
    <source>
        <dbReference type="ARBA" id="ARBA00004141"/>
    </source>
</evidence>
<gene>
    <name evidence="14" type="ORF">UBRO2_03286</name>
</gene>
<feature type="transmembrane region" description="Helical" evidence="10">
    <location>
        <begin position="1474"/>
        <end position="1500"/>
    </location>
</feature>
<feature type="compositionally biased region" description="Basic and acidic residues" evidence="9">
    <location>
        <begin position="898"/>
        <end position="914"/>
    </location>
</feature>
<feature type="region of interest" description="Disordered" evidence="9">
    <location>
        <begin position="898"/>
        <end position="952"/>
    </location>
</feature>
<evidence type="ECO:0000256" key="2">
    <source>
        <dbReference type="ARBA" id="ARBA00007577"/>
    </source>
</evidence>
<feature type="transmembrane region" description="Helical" evidence="10">
    <location>
        <begin position="1619"/>
        <end position="1640"/>
    </location>
</feature>
<dbReference type="GO" id="GO:0006508">
    <property type="term" value="P:proteolysis"/>
    <property type="evidence" value="ECO:0007669"/>
    <property type="project" value="InterPro"/>
</dbReference>
<feature type="compositionally biased region" description="Low complexity" evidence="9">
    <location>
        <begin position="1192"/>
        <end position="1202"/>
    </location>
</feature>
<name>A0A8H8TRR9_9BASI</name>
<feature type="transmembrane region" description="Helical" evidence="10">
    <location>
        <begin position="1404"/>
        <end position="1426"/>
    </location>
</feature>
<feature type="transmembrane region" description="Helical" evidence="10">
    <location>
        <begin position="619"/>
        <end position="638"/>
    </location>
</feature>
<evidence type="ECO:0000313" key="14">
    <source>
        <dbReference type="EMBL" id="SYW79867.1"/>
    </source>
</evidence>
<dbReference type="SUPFAM" id="SSF50630">
    <property type="entry name" value="Acid proteases"/>
    <property type="match status" value="1"/>
</dbReference>
<evidence type="ECO:0000313" key="15">
    <source>
        <dbReference type="Proteomes" id="UP000658997"/>
    </source>
</evidence>
<organism evidence="14 15">
    <name type="scientific">Ustilago bromivora</name>
    <dbReference type="NCBI Taxonomy" id="307758"/>
    <lineage>
        <taxon>Eukaryota</taxon>
        <taxon>Fungi</taxon>
        <taxon>Dikarya</taxon>
        <taxon>Basidiomycota</taxon>
        <taxon>Ustilaginomycotina</taxon>
        <taxon>Ustilaginomycetes</taxon>
        <taxon>Ustilaginales</taxon>
        <taxon>Ustilaginaceae</taxon>
        <taxon>Ustilago</taxon>
    </lineage>
</organism>
<dbReference type="InterPro" id="IPR021109">
    <property type="entry name" value="Peptidase_aspartic_dom_sf"/>
</dbReference>
<dbReference type="InterPro" id="IPR001969">
    <property type="entry name" value="Aspartic_peptidase_AS"/>
</dbReference>
<accession>A0A8H8TRR9</accession>
<dbReference type="GO" id="GO:0005743">
    <property type="term" value="C:mitochondrial inner membrane"/>
    <property type="evidence" value="ECO:0007669"/>
    <property type="project" value="TreeGrafter"/>
</dbReference>
<keyword evidence="5" id="KW-0645">Protease</keyword>
<evidence type="ECO:0000259" key="11">
    <source>
        <dbReference type="PROSITE" id="PS50893"/>
    </source>
</evidence>
<keyword evidence="3 10" id="KW-0812">Transmembrane</keyword>
<keyword evidence="5" id="KW-0378">Hydrolase</keyword>
<dbReference type="CDD" id="cd18578">
    <property type="entry name" value="ABC_6TM_Pgp_ABCB1_D2_like"/>
    <property type="match status" value="1"/>
</dbReference>
<feature type="transmembrane region" description="Helical" evidence="10">
    <location>
        <begin position="768"/>
        <end position="788"/>
    </location>
</feature>
<reference evidence="14" key="1">
    <citation type="submission" date="2018-08" db="EMBL/GenBank/DDBJ databases">
        <authorList>
            <person name="Guldener U."/>
        </authorList>
    </citation>
    <scope>NUCLEOTIDE SEQUENCE</scope>
    <source>
        <strain evidence="14">UB2</strain>
    </source>
</reference>
<dbReference type="InterPro" id="IPR003439">
    <property type="entry name" value="ABC_transporter-like_ATP-bd"/>
</dbReference>
<dbReference type="CDD" id="cd18577">
    <property type="entry name" value="ABC_6TM_Pgp_ABCB1_D1_like"/>
    <property type="match status" value="1"/>
</dbReference>
<dbReference type="PROSITE" id="PS00211">
    <property type="entry name" value="ABC_TRANSPORTER_1"/>
    <property type="match status" value="2"/>
</dbReference>
<dbReference type="CDD" id="cd05471">
    <property type="entry name" value="pepsin_like"/>
    <property type="match status" value="1"/>
</dbReference>
<feature type="region of interest" description="Disordered" evidence="9">
    <location>
        <begin position="1174"/>
        <end position="1340"/>
    </location>
</feature>
<evidence type="ECO:0000256" key="5">
    <source>
        <dbReference type="ARBA" id="ARBA00022750"/>
    </source>
</evidence>
<dbReference type="PANTHER" id="PTHR43394">
    <property type="entry name" value="ATP-DEPENDENT PERMEASE MDL1, MITOCHONDRIAL"/>
    <property type="match status" value="1"/>
</dbReference>
<dbReference type="GO" id="GO:0090374">
    <property type="term" value="P:oligopeptide export from mitochondrion"/>
    <property type="evidence" value="ECO:0007669"/>
    <property type="project" value="TreeGrafter"/>
</dbReference>
<dbReference type="PANTHER" id="PTHR43394:SF27">
    <property type="entry name" value="ATP-DEPENDENT TRANSLOCASE ABCB1-LIKE"/>
    <property type="match status" value="1"/>
</dbReference>